<dbReference type="PANTHER" id="PTHR28082:SF1">
    <property type="entry name" value="HELPER OF TIM PROTEIN 13"/>
    <property type="match status" value="1"/>
</dbReference>
<gene>
    <name evidence="5" type="ORF">DDU33_09075</name>
</gene>
<evidence type="ECO:0000256" key="2">
    <source>
        <dbReference type="ARBA" id="ARBA00022771"/>
    </source>
</evidence>
<evidence type="ECO:0000256" key="1">
    <source>
        <dbReference type="ARBA" id="ARBA00022723"/>
    </source>
</evidence>
<dbReference type="InterPro" id="IPR052604">
    <property type="entry name" value="Mito_Tim_assembly_helper"/>
</dbReference>
<keyword evidence="2" id="KW-0863">Zinc-finger</keyword>
<protein>
    <recommendedName>
        <fullName evidence="4">CHY-type domain-containing protein</fullName>
    </recommendedName>
</protein>
<evidence type="ECO:0000259" key="4">
    <source>
        <dbReference type="PROSITE" id="PS51266"/>
    </source>
</evidence>
<dbReference type="PIRSF" id="PIRSF017292">
    <property type="entry name" value="UCP017292_Znf_CHY"/>
    <property type="match status" value="1"/>
</dbReference>
<dbReference type="SUPFAM" id="SSF161219">
    <property type="entry name" value="CHY zinc finger-like"/>
    <property type="match status" value="1"/>
</dbReference>
<dbReference type="Proteomes" id="UP000244920">
    <property type="component" value="Chromosome"/>
</dbReference>
<evidence type="ECO:0000313" key="5">
    <source>
        <dbReference type="EMBL" id="AWI51623.1"/>
    </source>
</evidence>
<keyword evidence="1" id="KW-0479">Metal-binding</keyword>
<accession>A0A2U8FL19</accession>
<dbReference type="PANTHER" id="PTHR28082">
    <property type="entry name" value="ZINC FINGER PROTEIN"/>
    <property type="match status" value="1"/>
</dbReference>
<organism evidence="5 6">
    <name type="scientific">Actinobacillus porcitonsillarum</name>
    <dbReference type="NCBI Taxonomy" id="189834"/>
    <lineage>
        <taxon>Bacteria</taxon>
        <taxon>Pseudomonadati</taxon>
        <taxon>Pseudomonadota</taxon>
        <taxon>Gammaproteobacteria</taxon>
        <taxon>Pasteurellales</taxon>
        <taxon>Pasteurellaceae</taxon>
        <taxon>Actinobacillus</taxon>
    </lineage>
</organism>
<dbReference type="AlphaFoldDB" id="A0A2U8FL19"/>
<dbReference type="InterPro" id="IPR037274">
    <property type="entry name" value="Znf_CHY_sf"/>
</dbReference>
<evidence type="ECO:0000313" key="6">
    <source>
        <dbReference type="Proteomes" id="UP000244920"/>
    </source>
</evidence>
<dbReference type="KEGG" id="apor:DDU33_09075"/>
<dbReference type="InterPro" id="IPR008913">
    <property type="entry name" value="Znf_CHY"/>
</dbReference>
<dbReference type="GO" id="GO:0045041">
    <property type="term" value="P:protein import into mitochondrial intermembrane space"/>
    <property type="evidence" value="ECO:0007669"/>
    <property type="project" value="TreeGrafter"/>
</dbReference>
<dbReference type="RefSeq" id="WP_005820971.1">
    <property type="nucleotide sequence ID" value="NZ_CP029206.1"/>
</dbReference>
<keyword evidence="6" id="KW-1185">Reference proteome</keyword>
<keyword evidence="3" id="KW-0862">Zinc</keyword>
<reference evidence="6" key="1">
    <citation type="submission" date="2018-05" db="EMBL/GenBank/DDBJ databases">
        <title>Complete genome sequence of Actinobacillus porcitonsillarum reference strain 9953L55 (CCUG 46996).</title>
        <authorList>
            <person name="Dona V."/>
            <person name="Perreten V."/>
        </authorList>
    </citation>
    <scope>NUCLEOTIDE SEQUENCE [LARGE SCALE GENOMIC DNA]</scope>
    <source>
        <strain evidence="6">9953L55</strain>
    </source>
</reference>
<dbReference type="InterPro" id="IPR016694">
    <property type="entry name" value="UCP017292"/>
</dbReference>
<proteinExistence type="predicted"/>
<evidence type="ECO:0000256" key="3">
    <source>
        <dbReference type="ARBA" id="ARBA00022833"/>
    </source>
</evidence>
<dbReference type="PROSITE" id="PS51266">
    <property type="entry name" value="ZF_CHY"/>
    <property type="match status" value="1"/>
</dbReference>
<dbReference type="Pfam" id="PF05495">
    <property type="entry name" value="zf-CHY"/>
    <property type="match status" value="1"/>
</dbReference>
<name>A0A2U8FL19_9PAST</name>
<dbReference type="GO" id="GO:0008270">
    <property type="term" value="F:zinc ion binding"/>
    <property type="evidence" value="ECO:0007669"/>
    <property type="project" value="UniProtKB-KW"/>
</dbReference>
<dbReference type="EMBL" id="CP029206">
    <property type="protein sequence ID" value="AWI51623.1"/>
    <property type="molecule type" value="Genomic_DNA"/>
</dbReference>
<feature type="domain" description="CHY-type" evidence="4">
    <location>
        <begin position="7"/>
        <end position="87"/>
    </location>
</feature>
<sequence length="109" mass="12714">MKIYGLTVDAHTRCEHYHSPLDIVAIKFKCCGKFYPCYQCHNACEDHSIQRWATDEFHEQAIVCGNCYQTLSITQYTQVTQCPYCASAFNSGCKKHYAIYFEWETFDSK</sequence>